<dbReference type="NCBIfam" id="NF041260">
    <property type="entry name" value="actino_IHF"/>
    <property type="match status" value="1"/>
</dbReference>
<dbReference type="Pfam" id="PF22525">
    <property type="entry name" value="H2TH_5"/>
    <property type="match status" value="1"/>
</dbReference>
<dbReference type="InterPro" id="IPR055201">
    <property type="entry name" value="IHF-like_H2TH"/>
</dbReference>
<reference evidence="2 3" key="1">
    <citation type="submission" date="2020-03" db="EMBL/GenBank/DDBJ databases">
        <title>Complete genome of Arcanobacterium buesumensis sp. nov. strain 2701.</title>
        <authorList>
            <person name="Borowiak M."/>
            <person name="Alssahen M."/>
            <person name="Laemmler C."/>
            <person name="Malorny B."/>
            <person name="Hassan A."/>
            <person name="Prenger-Berninghoff E."/>
            <person name="Ploetz M."/>
            <person name="Abdulmawjood A."/>
        </authorList>
    </citation>
    <scope>NUCLEOTIDE SEQUENCE [LARGE SCALE GENOMIC DNA]</scope>
    <source>
        <strain evidence="2 3">2701</strain>
    </source>
</reference>
<evidence type="ECO:0000259" key="1">
    <source>
        <dbReference type="Pfam" id="PF22525"/>
    </source>
</evidence>
<gene>
    <name evidence="2" type="ORF">HC352_04050</name>
</gene>
<accession>A0A6H2EJL4</accession>
<dbReference type="AlphaFoldDB" id="A0A6H2EJL4"/>
<organism evidence="2 3">
    <name type="scientific">Arcanobacterium buesumense</name>
    <dbReference type="NCBI Taxonomy" id="2722751"/>
    <lineage>
        <taxon>Bacteria</taxon>
        <taxon>Bacillati</taxon>
        <taxon>Actinomycetota</taxon>
        <taxon>Actinomycetes</taxon>
        <taxon>Actinomycetales</taxon>
        <taxon>Actinomycetaceae</taxon>
        <taxon>Arcanobacterium</taxon>
    </lineage>
</organism>
<dbReference type="Proteomes" id="UP000502298">
    <property type="component" value="Chromosome"/>
</dbReference>
<feature type="domain" description="Integration host factor-like helix-two turn-helix" evidence="1">
    <location>
        <begin position="32"/>
        <end position="100"/>
    </location>
</feature>
<evidence type="ECO:0000313" key="3">
    <source>
        <dbReference type="Proteomes" id="UP000502298"/>
    </source>
</evidence>
<dbReference type="EMBL" id="CP050804">
    <property type="protein sequence ID" value="QJC21758.1"/>
    <property type="molecule type" value="Genomic_DNA"/>
</dbReference>
<name>A0A6H2EJL4_9ACTO</name>
<dbReference type="KEGG" id="arca:HC352_04050"/>
<dbReference type="RefSeq" id="WP_168917698.1">
    <property type="nucleotide sequence ID" value="NZ_CP050804.1"/>
</dbReference>
<sequence length="103" mass="11225">MVIPHLTNEQRRAALAKAGLARQRRAEIKQAIKEGSCQLIDVFSAAGEDEAIARMKILDLLLAFPKIGEVKAQSIMEEIGIAASRRIGGLGYRQRASLIELLG</sequence>
<protein>
    <submittedName>
        <fullName evidence="2">Integration host factor MihF</fullName>
    </submittedName>
</protein>
<evidence type="ECO:0000313" key="2">
    <source>
        <dbReference type="EMBL" id="QJC21758.1"/>
    </source>
</evidence>
<proteinExistence type="predicted"/>
<dbReference type="InterPro" id="IPR047806">
    <property type="entry name" value="IHF_actinobact"/>
</dbReference>
<dbReference type="Gene3D" id="1.10.8.50">
    <property type="match status" value="1"/>
</dbReference>
<keyword evidence="3" id="KW-1185">Reference proteome</keyword>